<reference evidence="3" key="3">
    <citation type="submission" date="2015-04" db="UniProtKB">
        <authorList>
            <consortium name="EnsemblPlants"/>
        </authorList>
    </citation>
    <scope>IDENTIFICATION</scope>
    <source>
        <strain evidence="3">cv. Jemalong A17</strain>
    </source>
</reference>
<keyword evidence="1" id="KW-0812">Transmembrane</keyword>
<protein>
    <submittedName>
        <fullName evidence="1">Transmembrane protein, putative</fullName>
    </submittedName>
</protein>
<name>G7JEV3_MEDTR</name>
<dbReference type="EnsemblPlants" id="AES89011">
    <property type="protein sequence ID" value="AES89011"/>
    <property type="gene ID" value="MTR_4g068020"/>
</dbReference>
<dbReference type="Gramene" id="rna23611">
    <property type="protein sequence ID" value="RHN61174.1"/>
    <property type="gene ID" value="gene23611"/>
</dbReference>
<evidence type="ECO:0000313" key="1">
    <source>
        <dbReference type="EMBL" id="AES89011.1"/>
    </source>
</evidence>
<keyword evidence="1" id="KW-0472">Membrane</keyword>
<sequence length="91" mass="10394">MACRFAFWLYISLVFRLVWAYLPFSPFFLTKPTSILLVRPIPTNRNSMILVSTPPSFATVIHDGKLKVATTPFLGLSTSGWLEYQLVAWKL</sequence>
<evidence type="ECO:0000313" key="3">
    <source>
        <dbReference type="EnsemblPlants" id="AES89011"/>
    </source>
</evidence>
<reference evidence="1 4" key="2">
    <citation type="journal article" date="2014" name="BMC Genomics">
        <title>An improved genome release (version Mt4.0) for the model legume Medicago truncatula.</title>
        <authorList>
            <person name="Tang H."/>
            <person name="Krishnakumar V."/>
            <person name="Bidwell S."/>
            <person name="Rosen B."/>
            <person name="Chan A."/>
            <person name="Zhou S."/>
            <person name="Gentzbittel L."/>
            <person name="Childs K.L."/>
            <person name="Yandell M."/>
            <person name="Gundlach H."/>
            <person name="Mayer K.F."/>
            <person name="Schwartz D.C."/>
            <person name="Town C.D."/>
        </authorList>
    </citation>
    <scope>GENOME REANNOTATION</scope>
    <source>
        <strain evidence="3 4">cv. Jemalong A17</strain>
    </source>
</reference>
<evidence type="ECO:0000313" key="4">
    <source>
        <dbReference type="Proteomes" id="UP000002051"/>
    </source>
</evidence>
<dbReference type="Proteomes" id="UP000002051">
    <property type="component" value="Chromosome 4"/>
</dbReference>
<evidence type="ECO:0000313" key="2">
    <source>
        <dbReference type="EMBL" id="RHN61174.1"/>
    </source>
</evidence>
<reference evidence="2" key="4">
    <citation type="journal article" date="2018" name="Nat. Plants">
        <title>Whole-genome landscape of Medicago truncatula symbiotic genes.</title>
        <authorList>
            <person name="Pecrix Y."/>
            <person name="Gamas P."/>
            <person name="Carrere S."/>
        </authorList>
    </citation>
    <scope>NUCLEOTIDE SEQUENCE</scope>
    <source>
        <tissue evidence="2">Leaves</tissue>
    </source>
</reference>
<dbReference type="AlphaFoldDB" id="G7JEV3"/>
<accession>G7JEV3</accession>
<proteinExistence type="predicted"/>
<dbReference type="Proteomes" id="UP000265566">
    <property type="component" value="Chromosome 4"/>
</dbReference>
<keyword evidence="4" id="KW-1185">Reference proteome</keyword>
<dbReference type="PaxDb" id="3880-AES89011"/>
<dbReference type="EMBL" id="CM001220">
    <property type="protein sequence ID" value="AES89011.1"/>
    <property type="molecule type" value="Genomic_DNA"/>
</dbReference>
<gene>
    <name evidence="1" type="ordered locus">MTR_4g068020</name>
    <name evidence="2" type="ORF">MtrunA17_Chr4g0033771</name>
</gene>
<dbReference type="HOGENOM" id="CLU_2430409_0_0_1"/>
<dbReference type="EMBL" id="PSQE01000004">
    <property type="protein sequence ID" value="RHN61174.1"/>
    <property type="molecule type" value="Genomic_DNA"/>
</dbReference>
<organism evidence="1 4">
    <name type="scientific">Medicago truncatula</name>
    <name type="common">Barrel medic</name>
    <name type="synonym">Medicago tribuloides</name>
    <dbReference type="NCBI Taxonomy" id="3880"/>
    <lineage>
        <taxon>Eukaryota</taxon>
        <taxon>Viridiplantae</taxon>
        <taxon>Streptophyta</taxon>
        <taxon>Embryophyta</taxon>
        <taxon>Tracheophyta</taxon>
        <taxon>Spermatophyta</taxon>
        <taxon>Magnoliopsida</taxon>
        <taxon>eudicotyledons</taxon>
        <taxon>Gunneridae</taxon>
        <taxon>Pentapetalae</taxon>
        <taxon>rosids</taxon>
        <taxon>fabids</taxon>
        <taxon>Fabales</taxon>
        <taxon>Fabaceae</taxon>
        <taxon>Papilionoideae</taxon>
        <taxon>50 kb inversion clade</taxon>
        <taxon>NPAAA clade</taxon>
        <taxon>Hologalegina</taxon>
        <taxon>IRL clade</taxon>
        <taxon>Trifolieae</taxon>
        <taxon>Medicago</taxon>
    </lineage>
</organism>
<reference evidence="1 4" key="1">
    <citation type="journal article" date="2011" name="Nature">
        <title>The Medicago genome provides insight into the evolution of rhizobial symbioses.</title>
        <authorList>
            <person name="Young N.D."/>
            <person name="Debelle F."/>
            <person name="Oldroyd G.E."/>
            <person name="Geurts R."/>
            <person name="Cannon S.B."/>
            <person name="Udvardi M.K."/>
            <person name="Benedito V.A."/>
            <person name="Mayer K.F."/>
            <person name="Gouzy J."/>
            <person name="Schoof H."/>
            <person name="Van de Peer Y."/>
            <person name="Proost S."/>
            <person name="Cook D.R."/>
            <person name="Meyers B.C."/>
            <person name="Spannagl M."/>
            <person name="Cheung F."/>
            <person name="De Mita S."/>
            <person name="Krishnakumar V."/>
            <person name="Gundlach H."/>
            <person name="Zhou S."/>
            <person name="Mudge J."/>
            <person name="Bharti A.K."/>
            <person name="Murray J.D."/>
            <person name="Naoumkina M.A."/>
            <person name="Rosen B."/>
            <person name="Silverstein K.A."/>
            <person name="Tang H."/>
            <person name="Rombauts S."/>
            <person name="Zhao P.X."/>
            <person name="Zhou P."/>
            <person name="Barbe V."/>
            <person name="Bardou P."/>
            <person name="Bechner M."/>
            <person name="Bellec A."/>
            <person name="Berger A."/>
            <person name="Berges H."/>
            <person name="Bidwell S."/>
            <person name="Bisseling T."/>
            <person name="Choisne N."/>
            <person name="Couloux A."/>
            <person name="Denny R."/>
            <person name="Deshpande S."/>
            <person name="Dai X."/>
            <person name="Doyle J.J."/>
            <person name="Dudez A.M."/>
            <person name="Farmer A.D."/>
            <person name="Fouteau S."/>
            <person name="Franken C."/>
            <person name="Gibelin C."/>
            <person name="Gish J."/>
            <person name="Goldstein S."/>
            <person name="Gonzalez A.J."/>
            <person name="Green P.J."/>
            <person name="Hallab A."/>
            <person name="Hartog M."/>
            <person name="Hua A."/>
            <person name="Humphray S.J."/>
            <person name="Jeong D.H."/>
            <person name="Jing Y."/>
            <person name="Jocker A."/>
            <person name="Kenton S.M."/>
            <person name="Kim D.J."/>
            <person name="Klee K."/>
            <person name="Lai H."/>
            <person name="Lang C."/>
            <person name="Lin S."/>
            <person name="Macmil S.L."/>
            <person name="Magdelenat G."/>
            <person name="Matthews L."/>
            <person name="McCorrison J."/>
            <person name="Monaghan E.L."/>
            <person name="Mun J.H."/>
            <person name="Najar F.Z."/>
            <person name="Nicholson C."/>
            <person name="Noirot C."/>
            <person name="O'Bleness M."/>
            <person name="Paule C.R."/>
            <person name="Poulain J."/>
            <person name="Prion F."/>
            <person name="Qin B."/>
            <person name="Qu C."/>
            <person name="Retzel E.F."/>
            <person name="Riddle C."/>
            <person name="Sallet E."/>
            <person name="Samain S."/>
            <person name="Samson N."/>
            <person name="Sanders I."/>
            <person name="Saurat O."/>
            <person name="Scarpelli C."/>
            <person name="Schiex T."/>
            <person name="Segurens B."/>
            <person name="Severin A.J."/>
            <person name="Sherrier D.J."/>
            <person name="Shi R."/>
            <person name="Sims S."/>
            <person name="Singer S.R."/>
            <person name="Sinharoy S."/>
            <person name="Sterck L."/>
            <person name="Viollet A."/>
            <person name="Wang B.B."/>
            <person name="Wang K."/>
            <person name="Wang M."/>
            <person name="Wang X."/>
            <person name="Warfsmann J."/>
            <person name="Weissenbach J."/>
            <person name="White D.D."/>
            <person name="White J.D."/>
            <person name="Wiley G.B."/>
            <person name="Wincker P."/>
            <person name="Xing Y."/>
            <person name="Yang L."/>
            <person name="Yao Z."/>
            <person name="Ying F."/>
            <person name="Zhai J."/>
            <person name="Zhou L."/>
            <person name="Zuber A."/>
            <person name="Denarie J."/>
            <person name="Dixon R.A."/>
            <person name="May G.D."/>
            <person name="Schwartz D.C."/>
            <person name="Rogers J."/>
            <person name="Quetier F."/>
            <person name="Town C.D."/>
            <person name="Roe B.A."/>
        </authorList>
    </citation>
    <scope>NUCLEOTIDE SEQUENCE [LARGE SCALE GENOMIC DNA]</scope>
    <source>
        <strain evidence="1">A17</strain>
        <strain evidence="3 4">cv. Jemalong A17</strain>
    </source>
</reference>